<evidence type="ECO:0000256" key="7">
    <source>
        <dbReference type="ARBA" id="ARBA00025541"/>
    </source>
</evidence>
<keyword evidence="6" id="KW-0175">Coiled coil</keyword>
<evidence type="ECO:0000256" key="5">
    <source>
        <dbReference type="ARBA" id="ARBA00023026"/>
    </source>
</evidence>
<comment type="subcellular location">
    <subcellularLocation>
        <location evidence="1">Secreted</location>
    </subcellularLocation>
</comment>
<dbReference type="Proteomes" id="UP001438292">
    <property type="component" value="Unassembled WGS sequence"/>
</dbReference>
<evidence type="ECO:0000256" key="8">
    <source>
        <dbReference type="SAM" id="MobiDB-lite"/>
    </source>
</evidence>
<dbReference type="SUPFAM" id="SSF140693">
    <property type="entry name" value="IpaD-like"/>
    <property type="match status" value="1"/>
</dbReference>
<sequence length="339" mass="36974">MLDIHHHIASAGLPNLQAPNNEEAPAPTPSVKTAPNNNSRPAGDPKPLQHALTASQRFSDTLAPLFRAVTTGKTSVGDDNQLAWHQLDGRLRSLAAGKVALPAPLAESFAVGSERVFRSESPFVRSQVARMATGSSLSNGHDDFALWDTISQYIGQVNTDYLGVFQDATSKYVKFYSEFSDTVMSPLSNWITTANDEKKGEQITLDTEALRNALTKLKGNYQSVALWPVPPNDMNHDGAVAWAKQLGLPETCVQGGKVVIDMSAIDKMIEDLPKEKTMDSAKFQAWKAGFDAEEEKMKNTLQTLTQKYSNANSLFDNLVKVLSSTISACQETAKSFLQI</sequence>
<organism evidence="9 10">
    <name type="scientific">Chromobacterium piscinae</name>
    <dbReference type="NCBI Taxonomy" id="686831"/>
    <lineage>
        <taxon>Bacteria</taxon>
        <taxon>Pseudomonadati</taxon>
        <taxon>Pseudomonadota</taxon>
        <taxon>Betaproteobacteria</taxon>
        <taxon>Neisseriales</taxon>
        <taxon>Chromobacteriaceae</taxon>
        <taxon>Chromobacterium</taxon>
    </lineage>
</organism>
<dbReference type="EMBL" id="JBDQQU010000013">
    <property type="protein sequence ID" value="MEO3955938.1"/>
    <property type="molecule type" value="Genomic_DNA"/>
</dbReference>
<proteinExistence type="inferred from homology"/>
<feature type="compositionally biased region" description="Polar residues" evidence="8">
    <location>
        <begin position="30"/>
        <end position="40"/>
    </location>
</feature>
<accession>A0ABV0H789</accession>
<comment type="function">
    <text evidence="7">Required for invasion of epithelial cells, as well as for survival within host cells, escape from endocytic vesicles and subsequent actin-tail formation. Probably regulates the secretion of effectors BipB and BipC and their final integration into the target cell membrane.</text>
</comment>
<evidence type="ECO:0000256" key="6">
    <source>
        <dbReference type="ARBA" id="ARBA00023054"/>
    </source>
</evidence>
<evidence type="ECO:0000256" key="4">
    <source>
        <dbReference type="ARBA" id="ARBA00022525"/>
    </source>
</evidence>
<name>A0ABV0H789_9NEIS</name>
<protein>
    <recommendedName>
        <fullName evidence="3">Translocator protein BipD</fullName>
    </recommendedName>
</protein>
<comment type="caution">
    <text evidence="9">The sequence shown here is derived from an EMBL/GenBank/DDBJ whole genome shotgun (WGS) entry which is preliminary data.</text>
</comment>
<evidence type="ECO:0000256" key="3">
    <source>
        <dbReference type="ARBA" id="ARBA00018825"/>
    </source>
</evidence>
<evidence type="ECO:0000256" key="1">
    <source>
        <dbReference type="ARBA" id="ARBA00004613"/>
    </source>
</evidence>
<keyword evidence="5" id="KW-0843">Virulence</keyword>
<reference evidence="9 10" key="1">
    <citation type="submission" date="2024-05" db="EMBL/GenBank/DDBJ databases">
        <authorList>
            <person name="De Oliveira J.P."/>
            <person name="Noriler S.A."/>
            <person name="De Oliveira A.G."/>
            <person name="Sipoli D.S."/>
        </authorList>
    </citation>
    <scope>NUCLEOTIDE SEQUENCE [LARGE SCALE GENOMIC DNA]</scope>
    <source>
        <strain evidence="9 10">LABIM186</strain>
    </source>
</reference>
<dbReference type="Pfam" id="PF06511">
    <property type="entry name" value="T3SS_TC"/>
    <property type="match status" value="1"/>
</dbReference>
<keyword evidence="4" id="KW-0964">Secreted</keyword>
<dbReference type="Gene3D" id="1.20.1710.10">
    <property type="entry name" value="IpaD-like"/>
    <property type="match status" value="1"/>
</dbReference>
<feature type="region of interest" description="Disordered" evidence="8">
    <location>
        <begin position="9"/>
        <end position="48"/>
    </location>
</feature>
<dbReference type="InterPro" id="IPR036708">
    <property type="entry name" value="BipD-like_sf"/>
</dbReference>
<dbReference type="RefSeq" id="WP_346195695.1">
    <property type="nucleotide sequence ID" value="NZ_JBDJHV010000027.1"/>
</dbReference>
<comment type="similarity">
    <text evidence="2">Belongs to the invasin protein D family.</text>
</comment>
<keyword evidence="10" id="KW-1185">Reference proteome</keyword>
<gene>
    <name evidence="9" type="ORF">ABH309_15910</name>
</gene>
<evidence type="ECO:0000313" key="10">
    <source>
        <dbReference type="Proteomes" id="UP001438292"/>
    </source>
</evidence>
<dbReference type="InterPro" id="IPR009483">
    <property type="entry name" value="IpaD/BipD/SipD"/>
</dbReference>
<evidence type="ECO:0000313" key="9">
    <source>
        <dbReference type="EMBL" id="MEO3955938.1"/>
    </source>
</evidence>
<evidence type="ECO:0000256" key="2">
    <source>
        <dbReference type="ARBA" id="ARBA00007741"/>
    </source>
</evidence>